<evidence type="ECO:0000256" key="11">
    <source>
        <dbReference type="HAMAP-Rule" id="MF_00354"/>
    </source>
</evidence>
<evidence type="ECO:0000256" key="5">
    <source>
        <dbReference type="ARBA" id="ARBA00022723"/>
    </source>
</evidence>
<dbReference type="Gene3D" id="3.20.20.70">
    <property type="entry name" value="Aldolase class I"/>
    <property type="match status" value="1"/>
</dbReference>
<evidence type="ECO:0000256" key="2">
    <source>
        <dbReference type="ARBA" id="ARBA00022490"/>
    </source>
</evidence>
<dbReference type="Proteomes" id="UP000430670">
    <property type="component" value="Unassembled WGS sequence"/>
</dbReference>
<organism evidence="13 14">
    <name type="scientific">Heliobacterium mobile</name>
    <name type="common">Heliobacillus mobilis</name>
    <dbReference type="NCBI Taxonomy" id="28064"/>
    <lineage>
        <taxon>Bacteria</taxon>
        <taxon>Bacillati</taxon>
        <taxon>Bacillota</taxon>
        <taxon>Clostridia</taxon>
        <taxon>Eubacteriales</taxon>
        <taxon>Heliobacteriaceae</taxon>
        <taxon>Heliobacterium</taxon>
    </lineage>
</organism>
<keyword evidence="3 11" id="KW-0285">Flavoprotein</keyword>
<dbReference type="EMBL" id="WNKU01000001">
    <property type="protein sequence ID" value="MTV47490.1"/>
    <property type="molecule type" value="Genomic_DNA"/>
</dbReference>
<evidence type="ECO:0000256" key="10">
    <source>
        <dbReference type="ARBA" id="ARBA00025810"/>
    </source>
</evidence>
<evidence type="ECO:0000256" key="1">
    <source>
        <dbReference type="ARBA" id="ARBA00001917"/>
    </source>
</evidence>
<dbReference type="CDD" id="cd02811">
    <property type="entry name" value="IDI-2_FMN"/>
    <property type="match status" value="1"/>
</dbReference>
<dbReference type="InterPro" id="IPR000262">
    <property type="entry name" value="FMN-dep_DH"/>
</dbReference>
<dbReference type="AlphaFoldDB" id="A0A6I3SF22"/>
<dbReference type="GO" id="GO:0016491">
    <property type="term" value="F:oxidoreductase activity"/>
    <property type="evidence" value="ECO:0007669"/>
    <property type="project" value="InterPro"/>
</dbReference>
<comment type="function">
    <text evidence="11">Involved in the biosynthesis of isoprenoids. Catalyzes the 1,3-allylic rearrangement of the homoallylic substrate isopentenyl (IPP) to its allylic isomer, dimethylallyl diphosphate (DMAPP).</text>
</comment>
<reference evidence="13 14" key="1">
    <citation type="submission" date="2019-11" db="EMBL/GenBank/DDBJ databases">
        <title>Whole-genome sequence of a the green, strictly anaerobic photosynthetic bacterium Heliobacillus mobilis DSM 6151.</title>
        <authorList>
            <person name="Kyndt J.A."/>
            <person name="Meyer T.E."/>
        </authorList>
    </citation>
    <scope>NUCLEOTIDE SEQUENCE [LARGE SCALE GENOMIC DNA]</scope>
    <source>
        <strain evidence="13 14">DSM 6151</strain>
    </source>
</reference>
<dbReference type="SUPFAM" id="SSF51395">
    <property type="entry name" value="FMN-linked oxidoreductases"/>
    <property type="match status" value="1"/>
</dbReference>
<protein>
    <recommendedName>
        <fullName evidence="11">Isopentenyl-diphosphate delta-isomerase</fullName>
        <shortName evidence="11">IPP isomerase</shortName>
        <ecNumber evidence="11">5.3.3.2</ecNumber>
    </recommendedName>
    <alternativeName>
        <fullName evidence="11">Isopentenyl diphosphate:dimethylallyl diphosphate isomerase</fullName>
    </alternativeName>
    <alternativeName>
        <fullName evidence="11">Isopentenyl pyrophosphate isomerase</fullName>
    </alternativeName>
    <alternativeName>
        <fullName evidence="11">Type 2 isopentenyl diphosphate isomerase</fullName>
        <shortName evidence="11">IDI-2</shortName>
    </alternativeName>
</protein>
<keyword evidence="2 11" id="KW-0963">Cytoplasm</keyword>
<dbReference type="GO" id="GO:0004452">
    <property type="term" value="F:isopentenyl-diphosphate delta-isomerase activity"/>
    <property type="evidence" value="ECO:0007669"/>
    <property type="project" value="UniProtKB-UniRule"/>
</dbReference>
<keyword evidence="7 11" id="KW-0521">NADP</keyword>
<dbReference type="InterPro" id="IPR011179">
    <property type="entry name" value="IPdP_isomerase"/>
</dbReference>
<evidence type="ECO:0000256" key="3">
    <source>
        <dbReference type="ARBA" id="ARBA00022630"/>
    </source>
</evidence>
<evidence type="ECO:0000256" key="7">
    <source>
        <dbReference type="ARBA" id="ARBA00022857"/>
    </source>
</evidence>
<evidence type="ECO:0000256" key="9">
    <source>
        <dbReference type="ARBA" id="ARBA00023235"/>
    </source>
</evidence>
<comment type="cofactor">
    <cofactor evidence="11">
        <name>NADPH</name>
        <dbReference type="ChEBI" id="CHEBI:57783"/>
    </cofactor>
</comment>
<dbReference type="GO" id="GO:0000287">
    <property type="term" value="F:magnesium ion binding"/>
    <property type="evidence" value="ECO:0007669"/>
    <property type="project" value="UniProtKB-UniRule"/>
</dbReference>
<comment type="subcellular location">
    <subcellularLocation>
        <location evidence="11">Cytoplasm</location>
    </subcellularLocation>
</comment>
<feature type="domain" description="FMN-dependent dehydrogenase" evidence="12">
    <location>
        <begin position="173"/>
        <end position="340"/>
    </location>
</feature>
<comment type="cofactor">
    <cofactor evidence="11">
        <name>Mg(2+)</name>
        <dbReference type="ChEBI" id="CHEBI:18420"/>
    </cofactor>
</comment>
<evidence type="ECO:0000256" key="6">
    <source>
        <dbReference type="ARBA" id="ARBA00022842"/>
    </source>
</evidence>
<feature type="binding site" evidence="11">
    <location>
        <position position="163"/>
    </location>
    <ligand>
        <name>Mg(2+)</name>
        <dbReference type="ChEBI" id="CHEBI:18420"/>
    </ligand>
</feature>
<feature type="binding site" evidence="11">
    <location>
        <position position="132"/>
    </location>
    <ligand>
        <name>FMN</name>
        <dbReference type="ChEBI" id="CHEBI:58210"/>
    </ligand>
</feature>
<gene>
    <name evidence="11" type="primary">fni</name>
    <name evidence="13" type="ORF">GJ688_00670</name>
</gene>
<comment type="similarity">
    <text evidence="11">Belongs to the IPP isomerase type 2 family.</text>
</comment>
<keyword evidence="14" id="KW-1185">Reference proteome</keyword>
<dbReference type="GO" id="GO:0070402">
    <property type="term" value="F:NADPH binding"/>
    <property type="evidence" value="ECO:0007669"/>
    <property type="project" value="UniProtKB-UniRule"/>
</dbReference>
<dbReference type="GO" id="GO:0005737">
    <property type="term" value="C:cytoplasm"/>
    <property type="evidence" value="ECO:0007669"/>
    <property type="project" value="UniProtKB-SubCell"/>
</dbReference>
<keyword evidence="4 11" id="KW-0288">FMN</keyword>
<comment type="cofactor">
    <cofactor evidence="1 11">
        <name>FMN</name>
        <dbReference type="ChEBI" id="CHEBI:58210"/>
    </cofactor>
</comment>
<feature type="binding site" evidence="11">
    <location>
        <position position="162"/>
    </location>
    <ligand>
        <name>substrate</name>
    </ligand>
</feature>
<evidence type="ECO:0000256" key="4">
    <source>
        <dbReference type="ARBA" id="ARBA00022643"/>
    </source>
</evidence>
<dbReference type="InterPro" id="IPR013785">
    <property type="entry name" value="Aldolase_TIM"/>
</dbReference>
<comment type="caution">
    <text evidence="13">The sequence shown here is derived from an EMBL/GenBank/DDBJ whole genome shotgun (WGS) entry which is preliminary data.</text>
</comment>
<keyword evidence="8 11" id="KW-0414">Isoprene biosynthesis</keyword>
<sequence length="376" mass="41316">MRTGPRRTRVDIRQQRKLDHIRQALSLEDGPIPNGFKDVRLIHEALPNLDSRDIDISVSFLGKTLTMPLLINAITGGTPQVTDINRRLARIAAKAGIGIAVGSQAAALRDPAMRESYQVVREENPDGIVIANVNPNTPVDQAIKAIEMIQADALQVHLNVAQEMAMAEGDRDFRHWPENLAELIRHCPVPVIAKEVGNGVSFETAERLMELGVRYIDVGGAGGTNFIAIEMRRRGLELQEFEAWGISSAVTLAEVAWSASDCLRSDEKLTIIASGGIRNGWEAAKSFALGAKVAAVAGSVLKHLLSSSDGEQSVVKYIEEFRQELIVSFTLTNSSNLDTFAQQPCLILGEVKEWLEQRGIPIAFWSQRNRKNPVSR</sequence>
<accession>A0A6I3SF22</accession>
<keyword evidence="9 11" id="KW-0413">Isomerase</keyword>
<feature type="binding site" evidence="11">
    <location>
        <begin position="16"/>
        <end position="17"/>
    </location>
    <ligand>
        <name>substrate</name>
    </ligand>
</feature>
<dbReference type="EC" id="5.3.3.2" evidence="11"/>
<keyword evidence="5 11" id="KW-0479">Metal-binding</keyword>
<evidence type="ECO:0000256" key="8">
    <source>
        <dbReference type="ARBA" id="ARBA00023229"/>
    </source>
</evidence>
<feature type="binding site" evidence="11">
    <location>
        <begin position="276"/>
        <end position="278"/>
    </location>
    <ligand>
        <name>FMN</name>
        <dbReference type="ChEBI" id="CHEBI:58210"/>
    </ligand>
</feature>
<comment type="caution">
    <text evidence="11">Lacks conserved residue(s) required for the propagation of feature annotation.</text>
</comment>
<feature type="binding site" evidence="11">
    <location>
        <position position="194"/>
    </location>
    <ligand>
        <name>FMN</name>
        <dbReference type="ChEBI" id="CHEBI:58210"/>
    </ligand>
</feature>
<evidence type="ECO:0000313" key="14">
    <source>
        <dbReference type="Proteomes" id="UP000430670"/>
    </source>
</evidence>
<proteinExistence type="inferred from homology"/>
<dbReference type="PANTHER" id="PTHR43665:SF1">
    <property type="entry name" value="ISOPENTENYL-DIPHOSPHATE DELTA-ISOMERASE"/>
    <property type="match status" value="1"/>
</dbReference>
<name>A0A6I3SF22_HELMO</name>
<dbReference type="HAMAP" id="MF_00354">
    <property type="entry name" value="Idi_2"/>
    <property type="match status" value="1"/>
</dbReference>
<dbReference type="PIRSF" id="PIRSF003314">
    <property type="entry name" value="IPP_isomerase"/>
    <property type="match status" value="1"/>
</dbReference>
<evidence type="ECO:0000313" key="13">
    <source>
        <dbReference type="EMBL" id="MTV47490.1"/>
    </source>
</evidence>
<comment type="catalytic activity">
    <reaction evidence="11">
        <text>isopentenyl diphosphate = dimethylallyl diphosphate</text>
        <dbReference type="Rhea" id="RHEA:23284"/>
        <dbReference type="ChEBI" id="CHEBI:57623"/>
        <dbReference type="ChEBI" id="CHEBI:128769"/>
        <dbReference type="EC" id="5.3.3.2"/>
    </reaction>
</comment>
<comment type="subunit">
    <text evidence="10 11">Homooctamer. Dimer of tetramers.</text>
</comment>
<feature type="binding site" evidence="11">
    <location>
        <position position="224"/>
    </location>
    <ligand>
        <name>FMN</name>
        <dbReference type="ChEBI" id="CHEBI:58210"/>
    </ligand>
</feature>
<keyword evidence="6 11" id="KW-0460">Magnesium</keyword>
<feature type="binding site" evidence="11">
    <location>
        <begin position="297"/>
        <end position="298"/>
    </location>
    <ligand>
        <name>FMN</name>
        <dbReference type="ChEBI" id="CHEBI:58210"/>
    </ligand>
</feature>
<dbReference type="PANTHER" id="PTHR43665">
    <property type="entry name" value="ISOPENTENYL-DIPHOSPHATE DELTA-ISOMERASE"/>
    <property type="match status" value="1"/>
</dbReference>
<dbReference type="GO" id="GO:0008299">
    <property type="term" value="P:isoprenoid biosynthetic process"/>
    <property type="evidence" value="ECO:0007669"/>
    <property type="project" value="UniProtKB-UniRule"/>
</dbReference>
<evidence type="ECO:0000259" key="12">
    <source>
        <dbReference type="Pfam" id="PF01070"/>
    </source>
</evidence>
<feature type="binding site" evidence="11">
    <location>
        <begin position="73"/>
        <end position="75"/>
    </location>
    <ligand>
        <name>FMN</name>
        <dbReference type="ChEBI" id="CHEBI:58210"/>
    </ligand>
</feature>
<dbReference type="GO" id="GO:0010181">
    <property type="term" value="F:FMN binding"/>
    <property type="evidence" value="ECO:0007669"/>
    <property type="project" value="UniProtKB-UniRule"/>
</dbReference>
<feature type="binding site" evidence="11">
    <location>
        <position position="103"/>
    </location>
    <ligand>
        <name>FMN</name>
        <dbReference type="ChEBI" id="CHEBI:58210"/>
    </ligand>
</feature>
<dbReference type="Pfam" id="PF01070">
    <property type="entry name" value="FMN_dh"/>
    <property type="match status" value="1"/>
</dbReference>
<dbReference type="NCBIfam" id="TIGR02151">
    <property type="entry name" value="IPP_isom_2"/>
    <property type="match status" value="1"/>
</dbReference>